<feature type="transmembrane region" description="Helical" evidence="1">
    <location>
        <begin position="211"/>
        <end position="243"/>
    </location>
</feature>
<reference evidence="3" key="1">
    <citation type="submission" date="2022-10" db="EMBL/GenBank/DDBJ databases">
        <authorList>
            <person name="Chen Y."/>
            <person name="Dougan E. K."/>
            <person name="Chan C."/>
            <person name="Rhodes N."/>
            <person name="Thang M."/>
        </authorList>
    </citation>
    <scope>NUCLEOTIDE SEQUENCE</scope>
</reference>
<reference evidence="4 5" key="2">
    <citation type="submission" date="2024-05" db="EMBL/GenBank/DDBJ databases">
        <authorList>
            <person name="Chen Y."/>
            <person name="Shah S."/>
            <person name="Dougan E. K."/>
            <person name="Thang M."/>
            <person name="Chan C."/>
        </authorList>
    </citation>
    <scope>NUCLEOTIDE SEQUENCE [LARGE SCALE GENOMIC DNA]</scope>
</reference>
<accession>A0A9P1FT61</accession>
<proteinExistence type="predicted"/>
<evidence type="ECO:0000313" key="5">
    <source>
        <dbReference type="Proteomes" id="UP001152797"/>
    </source>
</evidence>
<dbReference type="OrthoDB" id="286234at2759"/>
<evidence type="ECO:0000256" key="2">
    <source>
        <dbReference type="SAM" id="SignalP"/>
    </source>
</evidence>
<feature type="chain" id="PRO_5043272199" evidence="2">
    <location>
        <begin position="28"/>
        <end position="305"/>
    </location>
</feature>
<protein>
    <submittedName>
        <fullName evidence="3">Uncharacterized protein</fullName>
    </submittedName>
</protein>
<keyword evidence="1" id="KW-1133">Transmembrane helix</keyword>
<dbReference type="EMBL" id="CAMXCT030001147">
    <property type="protein sequence ID" value="CAL4774543.1"/>
    <property type="molecule type" value="Genomic_DNA"/>
</dbReference>
<keyword evidence="1" id="KW-0472">Membrane</keyword>
<keyword evidence="2" id="KW-0732">Signal</keyword>
<dbReference type="EMBL" id="CAMXCT020001147">
    <property type="protein sequence ID" value="CAL1140606.1"/>
    <property type="molecule type" value="Genomic_DNA"/>
</dbReference>
<keyword evidence="5" id="KW-1185">Reference proteome</keyword>
<sequence>MPFRPSRTAFGSLLGSPACALLGSAIATICHEVPSPQGEVIEQWDNFEWLMNLTQCLKINSRTTRFRKRHVVRITRAANPSDILWENLSASHQTRFWLRGKTYAFVALRLAARLGDAWKFVGGLCGDDPHPTKTGQDVSLLAKLSLFYLGLGIARPKQVVPGCITIPLYILFSCKLLVRNFMRDQRLDLQKFQSFFELPDMDQTRPANAKVILTFVMGFVFMPVWPYAILIACAALFLEYWAFKYQLLRHSKRPYWRRCRQCGPEDSHGFSTLPWRVMVLHRSIQTPPGSGGWCWTVLDGAGWCK</sequence>
<gene>
    <name evidence="3" type="ORF">C1SCF055_LOCUS14522</name>
</gene>
<organism evidence="3">
    <name type="scientific">Cladocopium goreaui</name>
    <dbReference type="NCBI Taxonomy" id="2562237"/>
    <lineage>
        <taxon>Eukaryota</taxon>
        <taxon>Sar</taxon>
        <taxon>Alveolata</taxon>
        <taxon>Dinophyceae</taxon>
        <taxon>Suessiales</taxon>
        <taxon>Symbiodiniaceae</taxon>
        <taxon>Cladocopium</taxon>
    </lineage>
</organism>
<evidence type="ECO:0000256" key="1">
    <source>
        <dbReference type="SAM" id="Phobius"/>
    </source>
</evidence>
<feature type="signal peptide" evidence="2">
    <location>
        <begin position="1"/>
        <end position="27"/>
    </location>
</feature>
<keyword evidence="1" id="KW-0812">Transmembrane</keyword>
<dbReference type="AlphaFoldDB" id="A0A9P1FT61"/>
<dbReference type="Proteomes" id="UP001152797">
    <property type="component" value="Unassembled WGS sequence"/>
</dbReference>
<comment type="caution">
    <text evidence="3">The sequence shown here is derived from an EMBL/GenBank/DDBJ whole genome shotgun (WGS) entry which is preliminary data.</text>
</comment>
<dbReference type="EMBL" id="CAMXCT010001147">
    <property type="protein sequence ID" value="CAI3987231.1"/>
    <property type="molecule type" value="Genomic_DNA"/>
</dbReference>
<evidence type="ECO:0000313" key="4">
    <source>
        <dbReference type="EMBL" id="CAL4774543.1"/>
    </source>
</evidence>
<name>A0A9P1FT61_9DINO</name>
<evidence type="ECO:0000313" key="3">
    <source>
        <dbReference type="EMBL" id="CAI3987231.1"/>
    </source>
</evidence>